<comment type="caution">
    <text evidence="3">The sequence shown here is derived from an EMBL/GenBank/DDBJ whole genome shotgun (WGS) entry which is preliminary data.</text>
</comment>
<evidence type="ECO:0000313" key="4">
    <source>
        <dbReference type="Proteomes" id="UP000624279"/>
    </source>
</evidence>
<feature type="domain" description="N-acetyltransferase" evidence="2">
    <location>
        <begin position="22"/>
        <end position="175"/>
    </location>
</feature>
<evidence type="ECO:0000259" key="2">
    <source>
        <dbReference type="PROSITE" id="PS51186"/>
    </source>
</evidence>
<evidence type="ECO:0000256" key="1">
    <source>
        <dbReference type="SAM" id="MobiDB-lite"/>
    </source>
</evidence>
<organism evidence="3 4">
    <name type="scientific">Undibacterium flavidum</name>
    <dbReference type="NCBI Taxonomy" id="2762297"/>
    <lineage>
        <taxon>Bacteria</taxon>
        <taxon>Pseudomonadati</taxon>
        <taxon>Pseudomonadota</taxon>
        <taxon>Betaproteobacteria</taxon>
        <taxon>Burkholderiales</taxon>
        <taxon>Oxalobacteraceae</taxon>
        <taxon>Undibacterium</taxon>
    </lineage>
</organism>
<feature type="region of interest" description="Disordered" evidence="1">
    <location>
        <begin position="172"/>
        <end position="194"/>
    </location>
</feature>
<dbReference type="Pfam" id="PF00583">
    <property type="entry name" value="Acetyltransf_1"/>
    <property type="match status" value="1"/>
</dbReference>
<keyword evidence="4" id="KW-1185">Reference proteome</keyword>
<gene>
    <name evidence="3" type="ORF">H8K55_08710</name>
</gene>
<sequence>MSALSSSIPAIPEHQTTLVNSLRLRAITADDMPHLRTMYADSRAKEMQLFPFTPEQSAQFLQMQFNAQHQHYQTHYPDATYDLIVLDDEAIGRLYVERGQQEILIIDILILATHCQRGIGSYLLSKLIDEAKAAQKCLTAHVELDNPARRLYQRLGFIEVEQHGPYLLIVKDPTPTSDDQHHQTQHTTTELERS</sequence>
<dbReference type="Proteomes" id="UP000624279">
    <property type="component" value="Unassembled WGS sequence"/>
</dbReference>
<dbReference type="EMBL" id="JACOGA010000007">
    <property type="protein sequence ID" value="MBC3873667.1"/>
    <property type="molecule type" value="Genomic_DNA"/>
</dbReference>
<proteinExistence type="predicted"/>
<name>A0ABR6YBP9_9BURK</name>
<reference evidence="3 4" key="1">
    <citation type="submission" date="2020-08" db="EMBL/GenBank/DDBJ databases">
        <title>Novel species isolated from subtropical streams in China.</title>
        <authorList>
            <person name="Lu H."/>
        </authorList>
    </citation>
    <scope>NUCLEOTIDE SEQUENCE [LARGE SCALE GENOMIC DNA]</scope>
    <source>
        <strain evidence="3 4">LX15W</strain>
    </source>
</reference>
<dbReference type="RefSeq" id="WP_186941705.1">
    <property type="nucleotide sequence ID" value="NZ_JACOGA010000007.1"/>
</dbReference>
<dbReference type="InterPro" id="IPR016181">
    <property type="entry name" value="Acyl_CoA_acyltransferase"/>
</dbReference>
<accession>A0ABR6YBP9</accession>
<protein>
    <submittedName>
        <fullName evidence="3">GNAT family N-acetyltransferase</fullName>
    </submittedName>
</protein>
<dbReference type="Gene3D" id="3.40.630.30">
    <property type="match status" value="1"/>
</dbReference>
<dbReference type="SUPFAM" id="SSF55729">
    <property type="entry name" value="Acyl-CoA N-acyltransferases (Nat)"/>
    <property type="match status" value="1"/>
</dbReference>
<evidence type="ECO:0000313" key="3">
    <source>
        <dbReference type="EMBL" id="MBC3873667.1"/>
    </source>
</evidence>
<dbReference type="InterPro" id="IPR000182">
    <property type="entry name" value="GNAT_dom"/>
</dbReference>
<dbReference type="PROSITE" id="PS51186">
    <property type="entry name" value="GNAT"/>
    <property type="match status" value="1"/>
</dbReference>